<name>A0ABQ0DSQ0_9EUKA</name>
<evidence type="ECO:0000256" key="1">
    <source>
        <dbReference type="SAM" id="Coils"/>
    </source>
</evidence>
<sequence>MEASDQIDLDLLHQYVAFRRSLICGFCTDTESNLASQDSDTFYDSLLSKLQSAKITRQDLLNQISLTEQDHAKEMSLYSSLFNYYNNYLSWIYRQN</sequence>
<feature type="coiled-coil region" evidence="1">
    <location>
        <begin position="43"/>
        <end position="70"/>
    </location>
</feature>
<organism evidence="2 3">
    <name type="scientific">Entamoeba nuttalli</name>
    <dbReference type="NCBI Taxonomy" id="412467"/>
    <lineage>
        <taxon>Eukaryota</taxon>
        <taxon>Amoebozoa</taxon>
        <taxon>Evosea</taxon>
        <taxon>Archamoebae</taxon>
        <taxon>Mastigamoebida</taxon>
        <taxon>Entamoebidae</taxon>
        <taxon>Entamoeba</taxon>
    </lineage>
</organism>
<keyword evidence="3" id="KW-1185">Reference proteome</keyword>
<gene>
    <name evidence="2" type="ORF">ENUP19_0263G0018</name>
</gene>
<proteinExistence type="predicted"/>
<accession>A0ABQ0DSQ0</accession>
<reference evidence="2 3" key="1">
    <citation type="journal article" date="2019" name="PLoS Negl. Trop. Dis.">
        <title>Whole genome sequencing of Entamoeba nuttalli reveals mammalian host-related molecular signatures and a novel octapeptide-repeat surface protein.</title>
        <authorList>
            <person name="Tanaka M."/>
            <person name="Makiuchi T."/>
            <person name="Komiyama T."/>
            <person name="Shiina T."/>
            <person name="Osaki K."/>
            <person name="Tachibana H."/>
        </authorList>
    </citation>
    <scope>NUCLEOTIDE SEQUENCE [LARGE SCALE GENOMIC DNA]</scope>
    <source>
        <strain evidence="2 3">P19-061405</strain>
    </source>
</reference>
<evidence type="ECO:0000313" key="2">
    <source>
        <dbReference type="EMBL" id="GAB1225798.1"/>
    </source>
</evidence>
<keyword evidence="1" id="KW-0175">Coiled coil</keyword>
<dbReference type="EMBL" id="BAAFRS010000263">
    <property type="protein sequence ID" value="GAB1225798.1"/>
    <property type="molecule type" value="Genomic_DNA"/>
</dbReference>
<protein>
    <submittedName>
        <fullName evidence="2">Uncharacterized protein</fullName>
    </submittedName>
</protein>
<evidence type="ECO:0000313" key="3">
    <source>
        <dbReference type="Proteomes" id="UP001628156"/>
    </source>
</evidence>
<comment type="caution">
    <text evidence="2">The sequence shown here is derived from an EMBL/GenBank/DDBJ whole genome shotgun (WGS) entry which is preliminary data.</text>
</comment>
<dbReference type="Proteomes" id="UP001628156">
    <property type="component" value="Unassembled WGS sequence"/>
</dbReference>